<protein>
    <submittedName>
        <fullName evidence="1">Uncharacterized protein</fullName>
    </submittedName>
</protein>
<accession>A0A2P2QFB5</accession>
<dbReference type="EMBL" id="GGEC01085219">
    <property type="protein sequence ID" value="MBX65703.1"/>
    <property type="molecule type" value="Transcribed_RNA"/>
</dbReference>
<reference evidence="1" key="1">
    <citation type="submission" date="2018-02" db="EMBL/GenBank/DDBJ databases">
        <title>Rhizophora mucronata_Transcriptome.</title>
        <authorList>
            <person name="Meera S.P."/>
            <person name="Sreeshan A."/>
            <person name="Augustine A."/>
        </authorList>
    </citation>
    <scope>NUCLEOTIDE SEQUENCE</scope>
    <source>
        <tissue evidence="1">Leaf</tissue>
    </source>
</reference>
<dbReference type="AlphaFoldDB" id="A0A2P2QFB5"/>
<proteinExistence type="predicted"/>
<name>A0A2P2QFB5_RHIMU</name>
<evidence type="ECO:0000313" key="1">
    <source>
        <dbReference type="EMBL" id="MBX65703.1"/>
    </source>
</evidence>
<sequence length="18" mass="2023">MSVGTSHCCQIKLAWIFV</sequence>
<organism evidence="1">
    <name type="scientific">Rhizophora mucronata</name>
    <name type="common">Asiatic mangrove</name>
    <dbReference type="NCBI Taxonomy" id="61149"/>
    <lineage>
        <taxon>Eukaryota</taxon>
        <taxon>Viridiplantae</taxon>
        <taxon>Streptophyta</taxon>
        <taxon>Embryophyta</taxon>
        <taxon>Tracheophyta</taxon>
        <taxon>Spermatophyta</taxon>
        <taxon>Magnoliopsida</taxon>
        <taxon>eudicotyledons</taxon>
        <taxon>Gunneridae</taxon>
        <taxon>Pentapetalae</taxon>
        <taxon>rosids</taxon>
        <taxon>fabids</taxon>
        <taxon>Malpighiales</taxon>
        <taxon>Rhizophoraceae</taxon>
        <taxon>Rhizophora</taxon>
    </lineage>
</organism>